<dbReference type="InterPro" id="IPR015947">
    <property type="entry name" value="PUA-like_sf"/>
</dbReference>
<reference evidence="2" key="1">
    <citation type="submission" date="2006-10" db="EMBL/GenBank/DDBJ databases">
        <title>Complete sequence of Solibacter usitatus Ellin6076.</title>
        <authorList>
            <consortium name="US DOE Joint Genome Institute"/>
            <person name="Copeland A."/>
            <person name="Lucas S."/>
            <person name="Lapidus A."/>
            <person name="Barry K."/>
            <person name="Detter J.C."/>
            <person name="Glavina del Rio T."/>
            <person name="Hammon N."/>
            <person name="Israni S."/>
            <person name="Dalin E."/>
            <person name="Tice H."/>
            <person name="Pitluck S."/>
            <person name="Thompson L.S."/>
            <person name="Brettin T."/>
            <person name="Bruce D."/>
            <person name="Han C."/>
            <person name="Tapia R."/>
            <person name="Gilna P."/>
            <person name="Schmutz J."/>
            <person name="Larimer F."/>
            <person name="Land M."/>
            <person name="Hauser L."/>
            <person name="Kyrpides N."/>
            <person name="Mikhailova N."/>
            <person name="Janssen P.H."/>
            <person name="Kuske C.R."/>
            <person name="Richardson P."/>
        </authorList>
    </citation>
    <scope>NUCLEOTIDE SEQUENCE</scope>
    <source>
        <strain evidence="2">Ellin6076</strain>
    </source>
</reference>
<dbReference type="OrthoDB" id="9806457at2"/>
<dbReference type="InParanoid" id="Q02AZ2"/>
<dbReference type="EMBL" id="CP000473">
    <property type="protein sequence ID" value="ABJ81774.1"/>
    <property type="molecule type" value="Genomic_DNA"/>
</dbReference>
<dbReference type="eggNOG" id="COG2802">
    <property type="taxonomic scope" value="Bacteria"/>
</dbReference>
<name>Q02AZ2_SOLUE</name>
<evidence type="ECO:0000259" key="1">
    <source>
        <dbReference type="PROSITE" id="PS51787"/>
    </source>
</evidence>
<dbReference type="Pfam" id="PF02190">
    <property type="entry name" value="LON_substr_bdg"/>
    <property type="match status" value="1"/>
</dbReference>
<dbReference type="SUPFAM" id="SSF88697">
    <property type="entry name" value="PUA domain-like"/>
    <property type="match status" value="1"/>
</dbReference>
<dbReference type="PROSITE" id="PS51787">
    <property type="entry name" value="LON_N"/>
    <property type="match status" value="1"/>
</dbReference>
<dbReference type="InterPro" id="IPR046336">
    <property type="entry name" value="Lon_prtase_N_sf"/>
</dbReference>
<gene>
    <name evidence="2" type="ordered locus">Acid_0775</name>
</gene>
<accession>Q02AZ2</accession>
<dbReference type="InterPro" id="IPR003111">
    <property type="entry name" value="Lon_prtase_N"/>
</dbReference>
<proteinExistence type="predicted"/>
<dbReference type="KEGG" id="sus:Acid_0775"/>
<dbReference type="STRING" id="234267.Acid_0775"/>
<evidence type="ECO:0000313" key="2">
    <source>
        <dbReference type="EMBL" id="ABJ81774.1"/>
    </source>
</evidence>
<protein>
    <submittedName>
        <fullName evidence="2">Peptidase S16, lon domain protein</fullName>
    </submittedName>
</protein>
<feature type="domain" description="Lon N-terminal" evidence="1">
    <location>
        <begin position="3"/>
        <end position="209"/>
    </location>
</feature>
<dbReference type="PANTHER" id="PTHR46732">
    <property type="entry name" value="ATP-DEPENDENT PROTEASE LA (LON) DOMAIN PROTEIN"/>
    <property type="match status" value="1"/>
</dbReference>
<sequence>MSKRLIPLFPLQLVVFPRTQLPLHIFEERYKEMVGNAIRDSTEFGVVLAKDEGIVNAGCTVLVDKVLEMYPDGRMDIMTRGQQRFEIVRLIEEKDYLQAEVNYFDDDDLTPVPEDLRSQALTNYQALSGLNAARGHGEPNLEDLQLSFQLAQAIPDLDFLNLLLRQRSEAVRLQHFNQYLAEFLPRQKTIERMKQLAPTNGHGPKVAGL</sequence>
<dbReference type="SMART" id="SM00464">
    <property type="entry name" value="LON"/>
    <property type="match status" value="1"/>
</dbReference>
<dbReference type="PANTHER" id="PTHR46732:SF8">
    <property type="entry name" value="ATP-DEPENDENT PROTEASE LA (LON) DOMAIN PROTEIN"/>
    <property type="match status" value="1"/>
</dbReference>
<dbReference type="AlphaFoldDB" id="Q02AZ2"/>
<dbReference type="HOGENOM" id="CLU_048359_1_1_0"/>
<organism evidence="2">
    <name type="scientific">Solibacter usitatus (strain Ellin6076)</name>
    <dbReference type="NCBI Taxonomy" id="234267"/>
    <lineage>
        <taxon>Bacteria</taxon>
        <taxon>Pseudomonadati</taxon>
        <taxon>Acidobacteriota</taxon>
        <taxon>Terriglobia</taxon>
        <taxon>Bryobacterales</taxon>
        <taxon>Solibacteraceae</taxon>
        <taxon>Candidatus Solibacter</taxon>
    </lineage>
</organism>
<dbReference type="Gene3D" id="2.30.130.40">
    <property type="entry name" value="LON domain-like"/>
    <property type="match status" value="1"/>
</dbReference>